<reference evidence="3 4" key="1">
    <citation type="submission" date="2014-04" db="EMBL/GenBank/DDBJ databases">
        <authorList>
            <consortium name="DOE Joint Genome Institute"/>
            <person name="Kuo A."/>
            <person name="Martino E."/>
            <person name="Perotto S."/>
            <person name="Kohler A."/>
            <person name="Nagy L.G."/>
            <person name="Floudas D."/>
            <person name="Copeland A."/>
            <person name="Barry K.W."/>
            <person name="Cichocki N."/>
            <person name="Veneault-Fourrey C."/>
            <person name="LaButti K."/>
            <person name="Lindquist E.A."/>
            <person name="Lipzen A."/>
            <person name="Lundell T."/>
            <person name="Morin E."/>
            <person name="Murat C."/>
            <person name="Sun H."/>
            <person name="Tunlid A."/>
            <person name="Henrissat B."/>
            <person name="Grigoriev I.V."/>
            <person name="Hibbett D.S."/>
            <person name="Martin F."/>
            <person name="Nordberg H.P."/>
            <person name="Cantor M.N."/>
            <person name="Hua S.X."/>
        </authorList>
    </citation>
    <scope>NUCLEOTIDE SEQUENCE [LARGE SCALE GENOMIC DNA]</scope>
    <source>
        <strain evidence="3 4">Zn</strain>
    </source>
</reference>
<dbReference type="InterPro" id="IPR054186">
    <property type="entry name" value="DUF6891"/>
</dbReference>
<dbReference type="HOGENOM" id="CLU_079354_1_0_1"/>
<feature type="domain" description="DUF6891" evidence="2">
    <location>
        <begin position="7"/>
        <end position="190"/>
    </location>
</feature>
<dbReference type="Proteomes" id="UP000054321">
    <property type="component" value="Unassembled WGS sequence"/>
</dbReference>
<proteinExistence type="predicted"/>
<organism evidence="3 4">
    <name type="scientific">Oidiodendron maius (strain Zn)</name>
    <dbReference type="NCBI Taxonomy" id="913774"/>
    <lineage>
        <taxon>Eukaryota</taxon>
        <taxon>Fungi</taxon>
        <taxon>Dikarya</taxon>
        <taxon>Ascomycota</taxon>
        <taxon>Pezizomycotina</taxon>
        <taxon>Leotiomycetes</taxon>
        <taxon>Leotiomycetes incertae sedis</taxon>
        <taxon>Myxotrichaceae</taxon>
        <taxon>Oidiodendron</taxon>
    </lineage>
</organism>
<sequence length="227" mass="25941">MPGIDSEDIDNIKNTAQIMLQRGSVDFEELIEYLRDSYPVEEDDVTGITSLAESVLYKLISEQAEWPKDEMEDMRKLISAFRALERKGVVSRAGYSCCSRCGNGEIRAEALSQHVGYCYFHEQDLDACIERCGLVLRHGVTGDDFEDLKKRTEIARILVQTMEEVGLKVAWNQDPEKVIELPGFKWRVRLHDGSAESEEDQQEVRGDDRQEDEGTDLGIPQLDFYVR</sequence>
<name>A0A0C3GVM3_OIDMZ</name>
<evidence type="ECO:0000313" key="4">
    <source>
        <dbReference type="Proteomes" id="UP000054321"/>
    </source>
</evidence>
<feature type="region of interest" description="Disordered" evidence="1">
    <location>
        <begin position="193"/>
        <end position="227"/>
    </location>
</feature>
<accession>A0A0C3GVM3</accession>
<protein>
    <recommendedName>
        <fullName evidence="2">DUF6891 domain-containing protein</fullName>
    </recommendedName>
</protein>
<reference evidence="4" key="2">
    <citation type="submission" date="2015-01" db="EMBL/GenBank/DDBJ databases">
        <title>Evolutionary Origins and Diversification of the Mycorrhizal Mutualists.</title>
        <authorList>
            <consortium name="DOE Joint Genome Institute"/>
            <consortium name="Mycorrhizal Genomics Consortium"/>
            <person name="Kohler A."/>
            <person name="Kuo A."/>
            <person name="Nagy L.G."/>
            <person name="Floudas D."/>
            <person name="Copeland A."/>
            <person name="Barry K.W."/>
            <person name="Cichocki N."/>
            <person name="Veneault-Fourrey C."/>
            <person name="LaButti K."/>
            <person name="Lindquist E.A."/>
            <person name="Lipzen A."/>
            <person name="Lundell T."/>
            <person name="Morin E."/>
            <person name="Murat C."/>
            <person name="Riley R."/>
            <person name="Ohm R."/>
            <person name="Sun H."/>
            <person name="Tunlid A."/>
            <person name="Henrissat B."/>
            <person name="Grigoriev I.V."/>
            <person name="Hibbett D.S."/>
            <person name="Martin F."/>
        </authorList>
    </citation>
    <scope>NUCLEOTIDE SEQUENCE [LARGE SCALE GENOMIC DNA]</scope>
    <source>
        <strain evidence="4">Zn</strain>
    </source>
</reference>
<dbReference type="AlphaFoldDB" id="A0A0C3GVM3"/>
<gene>
    <name evidence="3" type="ORF">OIDMADRAFT_171520</name>
</gene>
<dbReference type="InParanoid" id="A0A0C3GVM3"/>
<dbReference type="EMBL" id="KN832887">
    <property type="protein sequence ID" value="KIM95334.1"/>
    <property type="molecule type" value="Genomic_DNA"/>
</dbReference>
<evidence type="ECO:0000259" key="2">
    <source>
        <dbReference type="Pfam" id="PF21831"/>
    </source>
</evidence>
<evidence type="ECO:0000313" key="3">
    <source>
        <dbReference type="EMBL" id="KIM95334.1"/>
    </source>
</evidence>
<keyword evidence="4" id="KW-1185">Reference proteome</keyword>
<evidence type="ECO:0000256" key="1">
    <source>
        <dbReference type="SAM" id="MobiDB-lite"/>
    </source>
</evidence>
<dbReference type="Pfam" id="PF21831">
    <property type="entry name" value="DUF6891"/>
    <property type="match status" value="1"/>
</dbReference>
<dbReference type="OrthoDB" id="4179397at2759"/>